<sequence length="338" mass="36591">MVTENSPRQPGRRQVLKGAAALGGLAAVGGGGALAWQLRSGDSPADGAAAGAQESTLDELANAVVSGGPGKDGIPPIDDPQFAGAGDVDFLQDDDIVFGLVYSGEARVYPQPVLVWHEIVNDTFGDDRLAVTYCPLTGTTVGFTGTDERPDMTFGTTGNLVNSNLLMYDRDTDSDWPQVLGTAISGSLKGRQLRTVPLVWTTWRAWRAEHPDTRVLTTDTGALRDYHRDPYGSYREQSGYYVDEGTIFPVEPTDDTFGSKEVVLGIRGGDSQLAIPKERVREEGTVDAEVGGVGVRAEWDEDLETARVSRADSGEPADFMDAMWFSWFSFYPDTEVRR</sequence>
<dbReference type="AlphaFoldDB" id="A0A238Z982"/>
<dbReference type="OrthoDB" id="9811352at2"/>
<evidence type="ECO:0008006" key="3">
    <source>
        <dbReference type="Google" id="ProtNLM"/>
    </source>
</evidence>
<evidence type="ECO:0000313" key="1">
    <source>
        <dbReference type="EMBL" id="SNR80085.1"/>
    </source>
</evidence>
<dbReference type="Pfam" id="PF11376">
    <property type="entry name" value="DUF3179"/>
    <property type="match status" value="1"/>
</dbReference>
<evidence type="ECO:0000313" key="2">
    <source>
        <dbReference type="Proteomes" id="UP000198348"/>
    </source>
</evidence>
<reference evidence="1 2" key="1">
    <citation type="submission" date="2017-06" db="EMBL/GenBank/DDBJ databases">
        <authorList>
            <person name="Kim H.J."/>
            <person name="Triplett B.A."/>
        </authorList>
    </citation>
    <scope>NUCLEOTIDE SEQUENCE [LARGE SCALE GENOMIC DNA]</scope>
    <source>
        <strain evidence="1 2">DSM 45207</strain>
    </source>
</reference>
<protein>
    <recommendedName>
        <fullName evidence="3">DUF3179 domain-containing protein</fullName>
    </recommendedName>
</protein>
<dbReference type="PROSITE" id="PS51318">
    <property type="entry name" value="TAT"/>
    <property type="match status" value="1"/>
</dbReference>
<dbReference type="RefSeq" id="WP_089302814.1">
    <property type="nucleotide sequence ID" value="NZ_FZNW01000020.1"/>
</dbReference>
<proteinExistence type="predicted"/>
<accession>A0A238Z982</accession>
<organism evidence="1 2">
    <name type="scientific">Haloechinothrix alba</name>
    <dbReference type="NCBI Taxonomy" id="664784"/>
    <lineage>
        <taxon>Bacteria</taxon>
        <taxon>Bacillati</taxon>
        <taxon>Actinomycetota</taxon>
        <taxon>Actinomycetes</taxon>
        <taxon>Pseudonocardiales</taxon>
        <taxon>Pseudonocardiaceae</taxon>
        <taxon>Haloechinothrix</taxon>
    </lineage>
</organism>
<dbReference type="EMBL" id="FZNW01000020">
    <property type="protein sequence ID" value="SNR80085.1"/>
    <property type="molecule type" value="Genomic_DNA"/>
</dbReference>
<dbReference type="Proteomes" id="UP000198348">
    <property type="component" value="Unassembled WGS sequence"/>
</dbReference>
<keyword evidence="2" id="KW-1185">Reference proteome</keyword>
<dbReference type="InterPro" id="IPR021516">
    <property type="entry name" value="DUF3179"/>
</dbReference>
<gene>
    <name evidence="1" type="ORF">SAMN06265360_12024</name>
</gene>
<name>A0A238Z982_9PSEU</name>
<dbReference type="InterPro" id="IPR006311">
    <property type="entry name" value="TAT_signal"/>
</dbReference>